<feature type="domain" description="GST N-terminal" evidence="4">
    <location>
        <begin position="1"/>
        <end position="61"/>
    </location>
</feature>
<comment type="function">
    <text evidence="3">Is involved in the conjugation of reduced glutathione to a wide number of exogenous and endogenous hydrophobic electrophiles.</text>
</comment>
<evidence type="ECO:0000313" key="5">
    <source>
        <dbReference type="EMBL" id="KAE8666040.1"/>
    </source>
</evidence>
<dbReference type="InterPro" id="IPR036249">
    <property type="entry name" value="Thioredoxin-like_sf"/>
</dbReference>
<keyword evidence="3" id="KW-0963">Cytoplasm</keyword>
<keyword evidence="3" id="KW-0808">Transferase</keyword>
<sequence length="152" mass="17666">MAPRIKGIPYEYIEDTNNKSQSLLNYNPIYKKIPVLVHDQKPVVDSLIILQYIDETWNHPFERGKVHFWEISFNKRVFASEGEDQAKVIDEMYEKMKVLEEGMMGTYEAHEEVIGVKVLDPEKNPMVFGWVDATKELSLVKGIHPITSLWPC</sequence>
<dbReference type="Gene3D" id="3.40.30.10">
    <property type="entry name" value="Glutaredoxin"/>
    <property type="match status" value="1"/>
</dbReference>
<dbReference type="Gene3D" id="1.20.1050.10">
    <property type="match status" value="1"/>
</dbReference>
<dbReference type="PANTHER" id="PTHR11260">
    <property type="entry name" value="GLUTATHIONE S-TRANSFERASE, GST, SUPERFAMILY, GST DOMAIN CONTAINING"/>
    <property type="match status" value="1"/>
</dbReference>
<dbReference type="GO" id="GO:0009407">
    <property type="term" value="P:toxin catabolic process"/>
    <property type="evidence" value="ECO:0007669"/>
    <property type="project" value="UniProtKB-ARBA"/>
</dbReference>
<dbReference type="InterPro" id="IPR045073">
    <property type="entry name" value="Omega/Tau-like"/>
</dbReference>
<dbReference type="EMBL" id="VEPZ02001603">
    <property type="protein sequence ID" value="KAE8666040.1"/>
    <property type="molecule type" value="Genomic_DNA"/>
</dbReference>
<accession>A0A6A2X9T5</accession>
<dbReference type="GO" id="GO:0004364">
    <property type="term" value="F:glutathione transferase activity"/>
    <property type="evidence" value="ECO:0007669"/>
    <property type="project" value="UniProtKB-UniRule"/>
</dbReference>
<evidence type="ECO:0000256" key="2">
    <source>
        <dbReference type="ARBA" id="ARBA00025743"/>
    </source>
</evidence>
<dbReference type="GO" id="GO:0005829">
    <property type="term" value="C:cytosol"/>
    <property type="evidence" value="ECO:0007669"/>
    <property type="project" value="UniProtKB-SubCell"/>
</dbReference>
<evidence type="ECO:0000256" key="3">
    <source>
        <dbReference type="RuleBase" id="RU369102"/>
    </source>
</evidence>
<evidence type="ECO:0000259" key="4">
    <source>
        <dbReference type="PROSITE" id="PS50404"/>
    </source>
</evidence>
<keyword evidence="6" id="KW-1185">Reference proteome</keyword>
<organism evidence="5 6">
    <name type="scientific">Hibiscus syriacus</name>
    <name type="common">Rose of Sharon</name>
    <dbReference type="NCBI Taxonomy" id="106335"/>
    <lineage>
        <taxon>Eukaryota</taxon>
        <taxon>Viridiplantae</taxon>
        <taxon>Streptophyta</taxon>
        <taxon>Embryophyta</taxon>
        <taxon>Tracheophyta</taxon>
        <taxon>Spermatophyta</taxon>
        <taxon>Magnoliopsida</taxon>
        <taxon>eudicotyledons</taxon>
        <taxon>Gunneridae</taxon>
        <taxon>Pentapetalae</taxon>
        <taxon>rosids</taxon>
        <taxon>malvids</taxon>
        <taxon>Malvales</taxon>
        <taxon>Malvaceae</taxon>
        <taxon>Malvoideae</taxon>
        <taxon>Hibiscus</taxon>
    </lineage>
</organism>
<dbReference type="Pfam" id="PF02798">
    <property type="entry name" value="GST_N"/>
    <property type="match status" value="1"/>
</dbReference>
<evidence type="ECO:0000313" key="6">
    <source>
        <dbReference type="Proteomes" id="UP000436088"/>
    </source>
</evidence>
<evidence type="ECO:0000256" key="1">
    <source>
        <dbReference type="ARBA" id="ARBA00022575"/>
    </source>
</evidence>
<dbReference type="PANTHER" id="PTHR11260:SF753">
    <property type="entry name" value="GLUTATHIONE TRANSFERASE"/>
    <property type="match status" value="1"/>
</dbReference>
<name>A0A6A2X9T5_HIBSY</name>
<dbReference type="GO" id="GO:0006749">
    <property type="term" value="P:glutathione metabolic process"/>
    <property type="evidence" value="ECO:0007669"/>
    <property type="project" value="TreeGrafter"/>
</dbReference>
<dbReference type="EC" id="2.5.1.18" evidence="3"/>
<protein>
    <recommendedName>
        <fullName evidence="3">Glutathione S-transferase</fullName>
        <ecNumber evidence="3">2.5.1.18</ecNumber>
    </recommendedName>
</protein>
<dbReference type="Proteomes" id="UP000436088">
    <property type="component" value="Unassembled WGS sequence"/>
</dbReference>
<comment type="catalytic activity">
    <reaction evidence="3">
        <text>RX + glutathione = an S-substituted glutathione + a halide anion + H(+)</text>
        <dbReference type="Rhea" id="RHEA:16437"/>
        <dbReference type="ChEBI" id="CHEBI:15378"/>
        <dbReference type="ChEBI" id="CHEBI:16042"/>
        <dbReference type="ChEBI" id="CHEBI:17792"/>
        <dbReference type="ChEBI" id="CHEBI:57925"/>
        <dbReference type="ChEBI" id="CHEBI:90779"/>
        <dbReference type="EC" id="2.5.1.18"/>
    </reaction>
</comment>
<dbReference type="InterPro" id="IPR036282">
    <property type="entry name" value="Glutathione-S-Trfase_C_sf"/>
</dbReference>
<comment type="caution">
    <text evidence="5">The sequence shown here is derived from an EMBL/GenBank/DDBJ whole genome shotgun (WGS) entry which is preliminary data.</text>
</comment>
<reference evidence="5" key="1">
    <citation type="submission" date="2019-09" db="EMBL/GenBank/DDBJ databases">
        <title>Draft genome information of white flower Hibiscus syriacus.</title>
        <authorList>
            <person name="Kim Y.-M."/>
        </authorList>
    </citation>
    <scope>NUCLEOTIDE SEQUENCE [LARGE SCALE GENOMIC DNA]</scope>
    <source>
        <strain evidence="5">YM2019G1</strain>
    </source>
</reference>
<proteinExistence type="inferred from homology"/>
<gene>
    <name evidence="5" type="ORF">F3Y22_tig00112518pilonHSYRG00041</name>
</gene>
<dbReference type="AlphaFoldDB" id="A0A6A2X9T5"/>
<dbReference type="PROSITE" id="PS50404">
    <property type="entry name" value="GST_NTER"/>
    <property type="match status" value="1"/>
</dbReference>
<dbReference type="SUPFAM" id="SSF47616">
    <property type="entry name" value="GST C-terminal domain-like"/>
    <property type="match status" value="1"/>
</dbReference>
<comment type="similarity">
    <text evidence="2">Belongs to the GST superfamily. Tau family.</text>
</comment>
<dbReference type="InterPro" id="IPR004045">
    <property type="entry name" value="Glutathione_S-Trfase_N"/>
</dbReference>
<keyword evidence="1" id="KW-0216">Detoxification</keyword>
<comment type="subcellular location">
    <subcellularLocation>
        <location evidence="3">Cytoplasm</location>
        <location evidence="3">Cytosol</location>
    </subcellularLocation>
</comment>
<dbReference type="SUPFAM" id="SSF52833">
    <property type="entry name" value="Thioredoxin-like"/>
    <property type="match status" value="1"/>
</dbReference>